<comment type="subcellular location">
    <subcellularLocation>
        <location evidence="1">Cell outer membrane</location>
    </subcellularLocation>
</comment>
<dbReference type="GO" id="GO:0015562">
    <property type="term" value="F:efflux transmembrane transporter activity"/>
    <property type="evidence" value="ECO:0007669"/>
    <property type="project" value="InterPro"/>
</dbReference>
<keyword evidence="2" id="KW-1134">Transmembrane beta strand</keyword>
<dbReference type="GO" id="GO:0015288">
    <property type="term" value="F:porin activity"/>
    <property type="evidence" value="ECO:0007669"/>
    <property type="project" value="TreeGrafter"/>
</dbReference>
<dbReference type="InterPro" id="IPR051906">
    <property type="entry name" value="TolC-like"/>
</dbReference>
<evidence type="ECO:0000313" key="7">
    <source>
        <dbReference type="Proteomes" id="UP000199630"/>
    </source>
</evidence>
<evidence type="ECO:0000256" key="4">
    <source>
        <dbReference type="ARBA" id="ARBA00023136"/>
    </source>
</evidence>
<dbReference type="PANTHER" id="PTHR30026:SF22">
    <property type="entry name" value="OUTER MEMBRANE EFFLUX PROTEIN"/>
    <property type="match status" value="1"/>
</dbReference>
<dbReference type="GO" id="GO:0009279">
    <property type="term" value="C:cell outer membrane"/>
    <property type="evidence" value="ECO:0007669"/>
    <property type="project" value="UniProtKB-SubCell"/>
</dbReference>
<dbReference type="SUPFAM" id="SSF56954">
    <property type="entry name" value="Outer membrane efflux proteins (OEP)"/>
    <property type="match status" value="1"/>
</dbReference>
<evidence type="ECO:0000256" key="2">
    <source>
        <dbReference type="ARBA" id="ARBA00022452"/>
    </source>
</evidence>
<protein>
    <submittedName>
        <fullName evidence="6">Outer membrane protein TolC</fullName>
    </submittedName>
</protein>
<dbReference type="PANTHER" id="PTHR30026">
    <property type="entry name" value="OUTER MEMBRANE PROTEIN TOLC"/>
    <property type="match status" value="1"/>
</dbReference>
<name>A0A1I3QCH9_9RHOB</name>
<accession>A0A1I3QCH9</accession>
<sequence length="361" mass="39231">MASRRAAEFERFPKLVPAVNVPVANSSSAEASNDPSIGITLEQTLYDFGQTRMRLERADSDIEAKRIEVWSERNDAVLNGLLAAVDAARLTQQLTMFHDLEKLLLKLEQRLEARTSGGVAGKGETLLITSALQKAQADTIRAQTDLRAAQSQLARLLPANQPAPALSLSAARKMCRRDLPQTTAPRVAMATVSLVQAETDSRLIRGKRFPRIVAQAGASMTTAGSPATSIGIQLDTTNMLGLGQGKVIESYDANVEARKRALAQANEDIATELDQHRMEFRGFLDSEQQLQTLVASKAETLALFDDQIAAGRLSLTDGIDLYREDADMRIQLLDIRANIVANCLQTAAILGTLAEYEVGDE</sequence>
<dbReference type="EMBL" id="FORH01000003">
    <property type="protein sequence ID" value="SFJ31608.1"/>
    <property type="molecule type" value="Genomic_DNA"/>
</dbReference>
<dbReference type="AlphaFoldDB" id="A0A1I3QCH9"/>
<gene>
    <name evidence="6" type="ORF">SAMN04487991_1786</name>
</gene>
<keyword evidence="3" id="KW-0812">Transmembrane</keyword>
<organism evidence="6 7">
    <name type="scientific">Celeribacter neptunius</name>
    <dbReference type="NCBI Taxonomy" id="588602"/>
    <lineage>
        <taxon>Bacteria</taxon>
        <taxon>Pseudomonadati</taxon>
        <taxon>Pseudomonadota</taxon>
        <taxon>Alphaproteobacteria</taxon>
        <taxon>Rhodobacterales</taxon>
        <taxon>Roseobacteraceae</taxon>
        <taxon>Celeribacter</taxon>
    </lineage>
</organism>
<keyword evidence="5" id="KW-0998">Cell outer membrane</keyword>
<dbReference type="Proteomes" id="UP000199630">
    <property type="component" value="Unassembled WGS sequence"/>
</dbReference>
<dbReference type="Gene3D" id="1.20.1600.10">
    <property type="entry name" value="Outer membrane efflux proteins (OEP)"/>
    <property type="match status" value="1"/>
</dbReference>
<dbReference type="STRING" id="588602.SAMN04487991_1786"/>
<dbReference type="GO" id="GO:1990281">
    <property type="term" value="C:efflux pump complex"/>
    <property type="evidence" value="ECO:0007669"/>
    <property type="project" value="TreeGrafter"/>
</dbReference>
<evidence type="ECO:0000256" key="1">
    <source>
        <dbReference type="ARBA" id="ARBA00004442"/>
    </source>
</evidence>
<keyword evidence="4" id="KW-0472">Membrane</keyword>
<proteinExistence type="predicted"/>
<evidence type="ECO:0000256" key="3">
    <source>
        <dbReference type="ARBA" id="ARBA00022692"/>
    </source>
</evidence>
<reference evidence="7" key="1">
    <citation type="submission" date="2016-10" db="EMBL/GenBank/DDBJ databases">
        <authorList>
            <person name="Varghese N."/>
            <person name="Submissions S."/>
        </authorList>
    </citation>
    <scope>NUCLEOTIDE SEQUENCE [LARGE SCALE GENOMIC DNA]</scope>
    <source>
        <strain evidence="7">DSM 26471</strain>
    </source>
</reference>
<evidence type="ECO:0000313" key="6">
    <source>
        <dbReference type="EMBL" id="SFJ31608.1"/>
    </source>
</evidence>
<keyword evidence="7" id="KW-1185">Reference proteome</keyword>
<evidence type="ECO:0000256" key="5">
    <source>
        <dbReference type="ARBA" id="ARBA00023237"/>
    </source>
</evidence>